<dbReference type="EMBL" id="JBEPNZ010000001">
    <property type="protein sequence ID" value="MET3944259.1"/>
    <property type="molecule type" value="Genomic_DNA"/>
</dbReference>
<gene>
    <name evidence="1" type="ORF">JOF50_001058</name>
</gene>
<dbReference type="Proteomes" id="UP001549139">
    <property type="component" value="Unassembled WGS sequence"/>
</dbReference>
<accession>A0ABV2NXQ1</accession>
<organism evidence="1 2">
    <name type="scientific">Corynebacterium mucifaciens</name>
    <dbReference type="NCBI Taxonomy" id="57171"/>
    <lineage>
        <taxon>Bacteria</taxon>
        <taxon>Bacillati</taxon>
        <taxon>Actinomycetota</taxon>
        <taxon>Actinomycetes</taxon>
        <taxon>Mycobacteriales</taxon>
        <taxon>Corynebacteriaceae</taxon>
        <taxon>Corynebacterium</taxon>
    </lineage>
</organism>
<reference evidence="1 2" key="1">
    <citation type="submission" date="2024-06" db="EMBL/GenBank/DDBJ databases">
        <title>Sequencing the genomes of 1000 actinobacteria strains.</title>
        <authorList>
            <person name="Klenk H.-P."/>
        </authorList>
    </citation>
    <scope>NUCLEOTIDE SEQUENCE [LARGE SCALE GENOMIC DNA]</scope>
    <source>
        <strain evidence="1 2">DSM 44265</strain>
    </source>
</reference>
<sequence>MRKGAPVFGLLFLLFLFAPLLFLPMMGGQRQVQPSRRQVAQQQQLSFDDAYADAKRWTDRLGSQVLNLSGNDAASKQAMADASERFNAASAGLSEARSVKQATLARESALEGLHYVNAAREIMGLPAGPQLPELEGQRQAGRVTEQRTVTQQDGTQVTASPYATEQTPHYYPGGAVAGRPVPAGWYSTAWWAPAMMTGVWAASSMMFYSTMFAGMSGVASAQAFEAGGLGDGAGDMGDAGEGFDGAGDMGDAGDMGGGDFGDFGGGFDDGGGFDFGGFDF</sequence>
<evidence type="ECO:0000313" key="2">
    <source>
        <dbReference type="Proteomes" id="UP001549139"/>
    </source>
</evidence>
<evidence type="ECO:0000313" key="1">
    <source>
        <dbReference type="EMBL" id="MET3944259.1"/>
    </source>
</evidence>
<protein>
    <recommendedName>
        <fullName evidence="3">DUF1542 domain-containing protein</fullName>
    </recommendedName>
</protein>
<name>A0ABV2NXQ1_9CORY</name>
<keyword evidence="2" id="KW-1185">Reference proteome</keyword>
<evidence type="ECO:0008006" key="3">
    <source>
        <dbReference type="Google" id="ProtNLM"/>
    </source>
</evidence>
<comment type="caution">
    <text evidence="1">The sequence shown here is derived from an EMBL/GenBank/DDBJ whole genome shotgun (WGS) entry which is preliminary data.</text>
</comment>
<proteinExistence type="predicted"/>